<dbReference type="GO" id="GO:0008270">
    <property type="term" value="F:zinc ion binding"/>
    <property type="evidence" value="ECO:0007669"/>
    <property type="project" value="InterPro"/>
</dbReference>
<dbReference type="Gene3D" id="2.30.250.10">
    <property type="entry name" value="Aminopeptidase i, Domain 2"/>
    <property type="match status" value="1"/>
</dbReference>
<evidence type="ECO:0000256" key="5">
    <source>
        <dbReference type="ARBA" id="ARBA00022723"/>
    </source>
</evidence>
<name>A0A3S4X578_9ACTO</name>
<organism evidence="11 12">
    <name type="scientific">Trueperella bialowiezensis</name>
    <dbReference type="NCBI Taxonomy" id="312285"/>
    <lineage>
        <taxon>Bacteria</taxon>
        <taxon>Bacillati</taxon>
        <taxon>Actinomycetota</taxon>
        <taxon>Actinomycetes</taxon>
        <taxon>Actinomycetales</taxon>
        <taxon>Actinomycetaceae</taxon>
        <taxon>Trueperella</taxon>
    </lineage>
</organism>
<comment type="cofactor">
    <cofactor evidence="1 10">
        <name>Zn(2+)</name>
        <dbReference type="ChEBI" id="CHEBI:29105"/>
    </cofactor>
</comment>
<dbReference type="SUPFAM" id="SSF101821">
    <property type="entry name" value="Aminopeptidase/glucanase lid domain"/>
    <property type="match status" value="1"/>
</dbReference>
<keyword evidence="7 9" id="KW-0862">Zinc</keyword>
<comment type="similarity">
    <text evidence="2 9">Belongs to the peptidase M18 family.</text>
</comment>
<dbReference type="Pfam" id="PF02127">
    <property type="entry name" value="Peptidase_M18"/>
    <property type="match status" value="1"/>
</dbReference>
<evidence type="ECO:0000256" key="10">
    <source>
        <dbReference type="RuleBase" id="RU004387"/>
    </source>
</evidence>
<evidence type="ECO:0000256" key="2">
    <source>
        <dbReference type="ARBA" id="ARBA00008290"/>
    </source>
</evidence>
<evidence type="ECO:0000313" key="12">
    <source>
        <dbReference type="Proteomes" id="UP000269542"/>
    </source>
</evidence>
<evidence type="ECO:0000256" key="4">
    <source>
        <dbReference type="ARBA" id="ARBA00022670"/>
    </source>
</evidence>
<sequence>MTTDFTEAYARFISDSPSSFHAAQQIVQALGDAGFSHQDEAAPWAGHDRGYVVRGGAVIAWQLGYAGSDGGFRIVGSHTDSPSFKVKPTPGSSAFGFGQVNVEVYGGPLLNSWLNRDLGIAGIITDIHGEAHLVKTPAIMVIPQTAPHLDRSVNDRLELSRQADYHPIWALGAADLAGYLADSAGIAPEEIAGHDLFAYDVQAPAVFGGADGDAFFAAGRQDNLSSVFASLKAFLTTTAGLPGEDIAVFAAFDHEEVGSSTYAGAAGPFLENTLRRIAESLGAASYDAFAQMLARSSCISADAGHSINPNMPAKHDPNHQVALGAGPLLKVNANQRYATEAKGSALWRRAAACHGVATQTFVSNNDVPCGSTIGPLTATRLGMTTVDVGIPLLSMHSVREISCPADVLALAKVCEGYWVGA</sequence>
<dbReference type="AlphaFoldDB" id="A0A3S4X578"/>
<dbReference type="PANTHER" id="PTHR28570:SF3">
    <property type="entry name" value="ASPARTYL AMINOPEPTIDASE"/>
    <property type="match status" value="1"/>
</dbReference>
<dbReference type="GO" id="GO:0006508">
    <property type="term" value="P:proteolysis"/>
    <property type="evidence" value="ECO:0007669"/>
    <property type="project" value="UniProtKB-KW"/>
</dbReference>
<protein>
    <recommendedName>
        <fullName evidence="10">M18 family aminopeptidase</fullName>
        <ecNumber evidence="10">3.4.11.-</ecNumber>
    </recommendedName>
</protein>
<reference evidence="11 12" key="1">
    <citation type="submission" date="2018-12" db="EMBL/GenBank/DDBJ databases">
        <authorList>
            <consortium name="Pathogen Informatics"/>
        </authorList>
    </citation>
    <scope>NUCLEOTIDE SEQUENCE [LARGE SCALE GENOMIC DNA]</scope>
    <source>
        <strain evidence="11 12">NCTC13354</strain>
    </source>
</reference>
<dbReference type="OrthoDB" id="5288740at2"/>
<dbReference type="Proteomes" id="UP000269542">
    <property type="component" value="Chromosome"/>
</dbReference>
<evidence type="ECO:0000256" key="1">
    <source>
        <dbReference type="ARBA" id="ARBA00001947"/>
    </source>
</evidence>
<dbReference type="InterPro" id="IPR023358">
    <property type="entry name" value="Peptidase_M18_dom2"/>
</dbReference>
<dbReference type="PANTHER" id="PTHR28570">
    <property type="entry name" value="ASPARTYL AMINOPEPTIDASE"/>
    <property type="match status" value="1"/>
</dbReference>
<evidence type="ECO:0000256" key="6">
    <source>
        <dbReference type="ARBA" id="ARBA00022801"/>
    </source>
</evidence>
<dbReference type="EC" id="3.4.11.-" evidence="10"/>
<dbReference type="PRINTS" id="PR00932">
    <property type="entry name" value="AMINO1PTASE"/>
</dbReference>
<dbReference type="Gene3D" id="3.40.630.10">
    <property type="entry name" value="Zn peptidases"/>
    <property type="match status" value="1"/>
</dbReference>
<evidence type="ECO:0000256" key="7">
    <source>
        <dbReference type="ARBA" id="ARBA00022833"/>
    </source>
</evidence>
<dbReference type="NCBIfam" id="NF002759">
    <property type="entry name" value="PRK02813.1"/>
    <property type="match status" value="1"/>
</dbReference>
<evidence type="ECO:0000256" key="9">
    <source>
        <dbReference type="RuleBase" id="RU004386"/>
    </source>
</evidence>
<evidence type="ECO:0000256" key="8">
    <source>
        <dbReference type="ARBA" id="ARBA00023049"/>
    </source>
</evidence>
<dbReference type="KEGG" id="tbw:NCTC13354_00656"/>
<dbReference type="EMBL" id="LR134476">
    <property type="protein sequence ID" value="VEI12958.1"/>
    <property type="molecule type" value="Genomic_DNA"/>
</dbReference>
<keyword evidence="12" id="KW-1185">Reference proteome</keyword>
<proteinExistence type="inferred from homology"/>
<dbReference type="GO" id="GO:0008237">
    <property type="term" value="F:metallopeptidase activity"/>
    <property type="evidence" value="ECO:0007669"/>
    <property type="project" value="UniProtKB-KW"/>
</dbReference>
<keyword evidence="6 9" id="KW-0378">Hydrolase</keyword>
<dbReference type="GO" id="GO:0005737">
    <property type="term" value="C:cytoplasm"/>
    <property type="evidence" value="ECO:0007669"/>
    <property type="project" value="UniProtKB-ARBA"/>
</dbReference>
<dbReference type="RefSeq" id="WP_126416122.1">
    <property type="nucleotide sequence ID" value="NZ_LR134476.1"/>
</dbReference>
<evidence type="ECO:0000256" key="3">
    <source>
        <dbReference type="ARBA" id="ARBA00022438"/>
    </source>
</evidence>
<dbReference type="InterPro" id="IPR001948">
    <property type="entry name" value="Peptidase_M18"/>
</dbReference>
<keyword evidence="8 9" id="KW-0482">Metalloprotease</keyword>
<dbReference type="GO" id="GO:0004177">
    <property type="term" value="F:aminopeptidase activity"/>
    <property type="evidence" value="ECO:0007669"/>
    <property type="project" value="UniProtKB-KW"/>
</dbReference>
<accession>A0A3S4X578</accession>
<keyword evidence="5 9" id="KW-0479">Metal-binding</keyword>
<evidence type="ECO:0000313" key="11">
    <source>
        <dbReference type="EMBL" id="VEI12958.1"/>
    </source>
</evidence>
<gene>
    <name evidence="11" type="primary">apeB</name>
    <name evidence="11" type="ORF">NCTC13354_00656</name>
</gene>
<keyword evidence="3 9" id="KW-0031">Aminopeptidase</keyword>
<dbReference type="SUPFAM" id="SSF53187">
    <property type="entry name" value="Zn-dependent exopeptidases"/>
    <property type="match status" value="1"/>
</dbReference>
<keyword evidence="4 9" id="KW-0645">Protease</keyword>